<feature type="compositionally biased region" description="Low complexity" evidence="1">
    <location>
        <begin position="260"/>
        <end position="276"/>
    </location>
</feature>
<sequence>MREKERKRERERRGEGKLQDRMQALVRVKDIYIYIPTTSLLPVVRRRGRGTLVVDGRTKSTSLSFLPNPTFPPNNPSLPFLLSWSVLPFSSFAMSGSNPFRPKNPQNAFAPPNHPSLPSYPSTSSNPPAVTFPSMSFRPVPQTPPASLTPDLDDTASSDDQSVSDPFHQHSYATDEDAEEDEQQDVDDLNPKRTYQIAQPPPGADDRSLPSIRTVPDPALSSRGSAPPAAVTAPVQRSIHNHPVDLEQVRPSRENAPIAGSTVSTRSSTSHGGTRTPDSSSTDVSRPSDLRPGPASRAGSGLPLSSEIGSRPLASRPSNRDRIPPPPPKSHHGKRIAPSPGTTPALTQTTPGKSTSRFSFHGSPSEPSYPRRPSQSGSDYFSAQPRDEPAPPQPAESL</sequence>
<evidence type="ECO:0000313" key="3">
    <source>
        <dbReference type="Proteomes" id="UP000188318"/>
    </source>
</evidence>
<dbReference type="OrthoDB" id="428854at2759"/>
<dbReference type="AlphaFoldDB" id="A0A1R3RVQ9"/>
<organism evidence="2 3">
    <name type="scientific">Aspergillus carbonarius (strain ITEM 5010)</name>
    <dbReference type="NCBI Taxonomy" id="602072"/>
    <lineage>
        <taxon>Eukaryota</taxon>
        <taxon>Fungi</taxon>
        <taxon>Dikarya</taxon>
        <taxon>Ascomycota</taxon>
        <taxon>Pezizomycotina</taxon>
        <taxon>Eurotiomycetes</taxon>
        <taxon>Eurotiomycetidae</taxon>
        <taxon>Eurotiales</taxon>
        <taxon>Aspergillaceae</taxon>
        <taxon>Aspergillus</taxon>
        <taxon>Aspergillus subgen. Circumdati</taxon>
    </lineage>
</organism>
<feature type="compositionally biased region" description="Acidic residues" evidence="1">
    <location>
        <begin position="174"/>
        <end position="188"/>
    </location>
</feature>
<feature type="non-terminal residue" evidence="2">
    <location>
        <position position="398"/>
    </location>
</feature>
<feature type="compositionally biased region" description="Basic and acidic residues" evidence="1">
    <location>
        <begin position="242"/>
        <end position="253"/>
    </location>
</feature>
<dbReference type="OMA" id="WPRVAPR"/>
<evidence type="ECO:0000313" key="2">
    <source>
        <dbReference type="EMBL" id="OOF98540.1"/>
    </source>
</evidence>
<feature type="region of interest" description="Disordered" evidence="1">
    <location>
        <begin position="98"/>
        <end position="398"/>
    </location>
</feature>
<dbReference type="VEuPathDB" id="FungiDB:ASPCADRAFT_127177"/>
<evidence type="ECO:0000256" key="1">
    <source>
        <dbReference type="SAM" id="MobiDB-lite"/>
    </source>
</evidence>
<protein>
    <submittedName>
        <fullName evidence="2">Uncharacterized protein</fullName>
    </submittedName>
</protein>
<dbReference type="EMBL" id="KV907495">
    <property type="protein sequence ID" value="OOF98540.1"/>
    <property type="molecule type" value="Genomic_DNA"/>
</dbReference>
<gene>
    <name evidence="2" type="ORF">ASPCADRAFT_127177</name>
</gene>
<feature type="compositionally biased region" description="Polar residues" evidence="1">
    <location>
        <begin position="119"/>
        <end position="128"/>
    </location>
</feature>
<keyword evidence="3" id="KW-1185">Reference proteome</keyword>
<feature type="compositionally biased region" description="Low complexity" evidence="1">
    <location>
        <begin position="363"/>
        <end position="376"/>
    </location>
</feature>
<dbReference type="STRING" id="602072.A0A1R3RVQ9"/>
<accession>A0A1R3RVQ9</accession>
<feature type="compositionally biased region" description="Polar residues" evidence="1">
    <location>
        <begin position="340"/>
        <end position="358"/>
    </location>
</feature>
<reference evidence="3" key="1">
    <citation type="journal article" date="2017" name="Genome Biol.">
        <title>Comparative genomics reveals high biological diversity and specific adaptations in the industrially and medically important fungal genus Aspergillus.</title>
        <authorList>
            <person name="de Vries R.P."/>
            <person name="Riley R."/>
            <person name="Wiebenga A."/>
            <person name="Aguilar-Osorio G."/>
            <person name="Amillis S."/>
            <person name="Uchima C.A."/>
            <person name="Anderluh G."/>
            <person name="Asadollahi M."/>
            <person name="Askin M."/>
            <person name="Barry K."/>
            <person name="Battaglia E."/>
            <person name="Bayram O."/>
            <person name="Benocci T."/>
            <person name="Braus-Stromeyer S.A."/>
            <person name="Caldana C."/>
            <person name="Canovas D."/>
            <person name="Cerqueira G.C."/>
            <person name="Chen F."/>
            <person name="Chen W."/>
            <person name="Choi C."/>
            <person name="Clum A."/>
            <person name="Dos Santos R.A."/>
            <person name="Damasio A.R."/>
            <person name="Diallinas G."/>
            <person name="Emri T."/>
            <person name="Fekete E."/>
            <person name="Flipphi M."/>
            <person name="Freyberg S."/>
            <person name="Gallo A."/>
            <person name="Gournas C."/>
            <person name="Habgood R."/>
            <person name="Hainaut M."/>
            <person name="Harispe M.L."/>
            <person name="Henrissat B."/>
            <person name="Hilden K.S."/>
            <person name="Hope R."/>
            <person name="Hossain A."/>
            <person name="Karabika E."/>
            <person name="Karaffa L."/>
            <person name="Karanyi Z."/>
            <person name="Krasevec N."/>
            <person name="Kuo A."/>
            <person name="Kusch H."/>
            <person name="LaButti K."/>
            <person name="Lagendijk E.L."/>
            <person name="Lapidus A."/>
            <person name="Levasseur A."/>
            <person name="Lindquist E."/>
            <person name="Lipzen A."/>
            <person name="Logrieco A.F."/>
            <person name="MacCabe A."/>
            <person name="Maekelae M.R."/>
            <person name="Malavazi I."/>
            <person name="Melin P."/>
            <person name="Meyer V."/>
            <person name="Mielnichuk N."/>
            <person name="Miskei M."/>
            <person name="Molnar A.P."/>
            <person name="Mule G."/>
            <person name="Ngan C.Y."/>
            <person name="Orejas M."/>
            <person name="Orosz E."/>
            <person name="Ouedraogo J.P."/>
            <person name="Overkamp K.M."/>
            <person name="Park H.-S."/>
            <person name="Perrone G."/>
            <person name="Piumi F."/>
            <person name="Punt P.J."/>
            <person name="Ram A.F."/>
            <person name="Ramon A."/>
            <person name="Rauscher S."/>
            <person name="Record E."/>
            <person name="Riano-Pachon D.M."/>
            <person name="Robert V."/>
            <person name="Roehrig J."/>
            <person name="Ruller R."/>
            <person name="Salamov A."/>
            <person name="Salih N.S."/>
            <person name="Samson R.A."/>
            <person name="Sandor E."/>
            <person name="Sanguinetti M."/>
            <person name="Schuetze T."/>
            <person name="Sepcic K."/>
            <person name="Shelest E."/>
            <person name="Sherlock G."/>
            <person name="Sophianopoulou V."/>
            <person name="Squina F.M."/>
            <person name="Sun H."/>
            <person name="Susca A."/>
            <person name="Todd R.B."/>
            <person name="Tsang A."/>
            <person name="Unkles S.E."/>
            <person name="van de Wiele N."/>
            <person name="van Rossen-Uffink D."/>
            <person name="Oliveira J.V."/>
            <person name="Vesth T.C."/>
            <person name="Visser J."/>
            <person name="Yu J.-H."/>
            <person name="Zhou M."/>
            <person name="Andersen M.R."/>
            <person name="Archer D.B."/>
            <person name="Baker S.E."/>
            <person name="Benoit I."/>
            <person name="Brakhage A.A."/>
            <person name="Braus G.H."/>
            <person name="Fischer R."/>
            <person name="Frisvad J.C."/>
            <person name="Goldman G.H."/>
            <person name="Houbraken J."/>
            <person name="Oakley B."/>
            <person name="Pocsi I."/>
            <person name="Scazzocchio C."/>
            <person name="Seiboth B."/>
            <person name="vanKuyk P.A."/>
            <person name="Wortman J."/>
            <person name="Dyer P.S."/>
            <person name="Grigoriev I.V."/>
        </authorList>
    </citation>
    <scope>NUCLEOTIDE SEQUENCE [LARGE SCALE GENOMIC DNA]</scope>
    <source>
        <strain evidence="3">ITEM 5010</strain>
    </source>
</reference>
<name>A0A1R3RVQ9_ASPC5</name>
<dbReference type="Proteomes" id="UP000188318">
    <property type="component" value="Unassembled WGS sequence"/>
</dbReference>
<proteinExistence type="predicted"/>